<sequence>MDQILAELQKIVTRVLSNVGLNEEVVLKISQKLGELQALLDSVDDEQTIATVQEKWKEVQSKIGTLQLDDSKIADALKSVGSLNDKAGSSIQSLLNSLKLDEQAIMDFLQKIKKS</sequence>
<accession>A0ABV5W2Q1</accession>
<proteinExistence type="predicted"/>
<evidence type="ECO:0000313" key="1">
    <source>
        <dbReference type="EMBL" id="MFB9754598.1"/>
    </source>
</evidence>
<name>A0ABV5W2Q1_9BACL</name>
<gene>
    <name evidence="1" type="ORF">ACFFNY_23770</name>
</gene>
<protein>
    <submittedName>
        <fullName evidence="1">Uncharacterized protein</fullName>
    </submittedName>
</protein>
<dbReference type="RefSeq" id="WP_344909216.1">
    <property type="nucleotide sequence ID" value="NZ_BAAAYO010000008.1"/>
</dbReference>
<dbReference type="Proteomes" id="UP001589619">
    <property type="component" value="Unassembled WGS sequence"/>
</dbReference>
<reference evidence="1 2" key="1">
    <citation type="submission" date="2024-09" db="EMBL/GenBank/DDBJ databases">
        <authorList>
            <person name="Sun Q."/>
            <person name="Mori K."/>
        </authorList>
    </citation>
    <scope>NUCLEOTIDE SEQUENCE [LARGE SCALE GENOMIC DNA]</scope>
    <source>
        <strain evidence="1 2">JCM 12520</strain>
    </source>
</reference>
<organism evidence="1 2">
    <name type="scientific">Paenibacillus hodogayensis</name>
    <dbReference type="NCBI Taxonomy" id="279208"/>
    <lineage>
        <taxon>Bacteria</taxon>
        <taxon>Bacillati</taxon>
        <taxon>Bacillota</taxon>
        <taxon>Bacilli</taxon>
        <taxon>Bacillales</taxon>
        <taxon>Paenibacillaceae</taxon>
        <taxon>Paenibacillus</taxon>
    </lineage>
</organism>
<dbReference type="EMBL" id="JBHMAG010000016">
    <property type="protein sequence ID" value="MFB9754598.1"/>
    <property type="molecule type" value="Genomic_DNA"/>
</dbReference>
<keyword evidence="2" id="KW-1185">Reference proteome</keyword>
<evidence type="ECO:0000313" key="2">
    <source>
        <dbReference type="Proteomes" id="UP001589619"/>
    </source>
</evidence>
<comment type="caution">
    <text evidence="1">The sequence shown here is derived from an EMBL/GenBank/DDBJ whole genome shotgun (WGS) entry which is preliminary data.</text>
</comment>